<name>A0ABP0VPD5_9BRYO</name>
<dbReference type="PANTHER" id="PTHR31676">
    <property type="entry name" value="T31J12.3 PROTEIN-RELATED"/>
    <property type="match status" value="1"/>
</dbReference>
<dbReference type="SUPFAM" id="SSF141562">
    <property type="entry name" value="At5g01610-like"/>
    <property type="match status" value="1"/>
</dbReference>
<dbReference type="InterPro" id="IPR007493">
    <property type="entry name" value="DUF538"/>
</dbReference>
<gene>
    <name evidence="1" type="ORF">CSSPJE1EN1_LOCUS1774</name>
</gene>
<evidence type="ECO:0000313" key="2">
    <source>
        <dbReference type="Proteomes" id="UP001497444"/>
    </source>
</evidence>
<dbReference type="Proteomes" id="UP001497444">
    <property type="component" value="Chromosome 1"/>
</dbReference>
<protein>
    <submittedName>
        <fullName evidence="1">Uncharacterized protein</fullName>
    </submittedName>
</protein>
<proteinExistence type="predicted"/>
<dbReference type="PANTHER" id="PTHR31676:SF76">
    <property type="entry name" value="OS05G0362300 PROTEIN"/>
    <property type="match status" value="1"/>
</dbReference>
<reference evidence="1 2" key="1">
    <citation type="submission" date="2024-02" db="EMBL/GenBank/DDBJ databases">
        <authorList>
            <consortium name="ELIXIR-Norway"/>
            <consortium name="Elixir Norway"/>
        </authorList>
    </citation>
    <scope>NUCLEOTIDE SEQUENCE [LARGE SCALE GENOMIC DNA]</scope>
</reference>
<sequence length="215" mass="24311">MKDFCIEMGVVVCRMLKMVRERLLGVFVALVLTCVAMVVLVSAHEEVVMISHQQQQQQQQQQDSSSSSSSSLTTTDAYEKIESFGFPQGILPHTIKSYILEPSGRFTLYLEGECKVLIQSKYPLEYDKTITGFLSYGQLQQLQGIRVKAFYVWWSISTISRSSDHDLLFSFGILSAKFPLENFDDPPICERKLSEGGGGGDLPAWSFFFNQWFSS</sequence>
<dbReference type="InterPro" id="IPR036758">
    <property type="entry name" value="At5g01610-like"/>
</dbReference>
<dbReference type="EMBL" id="OZ020096">
    <property type="protein sequence ID" value="CAK9256296.1"/>
    <property type="molecule type" value="Genomic_DNA"/>
</dbReference>
<accession>A0ABP0VPD5</accession>
<keyword evidence="2" id="KW-1185">Reference proteome</keyword>
<evidence type="ECO:0000313" key="1">
    <source>
        <dbReference type="EMBL" id="CAK9256296.1"/>
    </source>
</evidence>
<dbReference type="Gene3D" id="2.30.240.10">
    <property type="entry name" value="At5g01610-like"/>
    <property type="match status" value="1"/>
</dbReference>
<dbReference type="Pfam" id="PF04398">
    <property type="entry name" value="DUF538"/>
    <property type="match status" value="1"/>
</dbReference>
<organism evidence="1 2">
    <name type="scientific">Sphagnum jensenii</name>
    <dbReference type="NCBI Taxonomy" id="128206"/>
    <lineage>
        <taxon>Eukaryota</taxon>
        <taxon>Viridiplantae</taxon>
        <taxon>Streptophyta</taxon>
        <taxon>Embryophyta</taxon>
        <taxon>Bryophyta</taxon>
        <taxon>Sphagnophytina</taxon>
        <taxon>Sphagnopsida</taxon>
        <taxon>Sphagnales</taxon>
        <taxon>Sphagnaceae</taxon>
        <taxon>Sphagnum</taxon>
    </lineage>
</organism>